<evidence type="ECO:0000313" key="3">
    <source>
        <dbReference type="Proteomes" id="UP000661507"/>
    </source>
</evidence>
<comment type="caution">
    <text evidence="2">The sequence shown here is derived from an EMBL/GenBank/DDBJ whole genome shotgun (WGS) entry which is preliminary data.</text>
</comment>
<keyword evidence="3" id="KW-1185">Reference proteome</keyword>
<accession>A0A917KBS3</accession>
<proteinExistence type="predicted"/>
<reference evidence="2" key="1">
    <citation type="journal article" date="2014" name="Int. J. Syst. Evol. Microbiol.">
        <title>Complete genome sequence of Corynebacterium casei LMG S-19264T (=DSM 44701T), isolated from a smear-ripened cheese.</title>
        <authorList>
            <consortium name="US DOE Joint Genome Institute (JGI-PGF)"/>
            <person name="Walter F."/>
            <person name="Albersmeier A."/>
            <person name="Kalinowski J."/>
            <person name="Ruckert C."/>
        </authorList>
    </citation>
    <scope>NUCLEOTIDE SEQUENCE</scope>
    <source>
        <strain evidence="2">CGMCC 1.3617</strain>
    </source>
</reference>
<organism evidence="2 3">
    <name type="scientific">Neoroseomonas lacus</name>
    <dbReference type="NCBI Taxonomy" id="287609"/>
    <lineage>
        <taxon>Bacteria</taxon>
        <taxon>Pseudomonadati</taxon>
        <taxon>Pseudomonadota</taxon>
        <taxon>Alphaproteobacteria</taxon>
        <taxon>Acetobacterales</taxon>
        <taxon>Acetobacteraceae</taxon>
        <taxon>Neoroseomonas</taxon>
    </lineage>
</organism>
<dbReference type="AlphaFoldDB" id="A0A917KBS3"/>
<feature type="region of interest" description="Disordered" evidence="1">
    <location>
        <begin position="1"/>
        <end position="22"/>
    </location>
</feature>
<feature type="compositionally biased region" description="Basic residues" evidence="1">
    <location>
        <begin position="1"/>
        <end position="10"/>
    </location>
</feature>
<gene>
    <name evidence="2" type="ORF">GCM10011320_13090</name>
</gene>
<dbReference type="Proteomes" id="UP000661507">
    <property type="component" value="Unassembled WGS sequence"/>
</dbReference>
<evidence type="ECO:0000313" key="2">
    <source>
        <dbReference type="EMBL" id="GGJ07535.1"/>
    </source>
</evidence>
<sequence length="59" mass="6313">MDAMTKHRSHNVASKRQVADESAAGEMLQALASRGFNAPRHVGGVRAEFLPELGVPDPT</sequence>
<protein>
    <submittedName>
        <fullName evidence="2">Uncharacterized protein</fullName>
    </submittedName>
</protein>
<dbReference type="EMBL" id="BMKW01000003">
    <property type="protein sequence ID" value="GGJ07535.1"/>
    <property type="molecule type" value="Genomic_DNA"/>
</dbReference>
<reference evidence="2" key="2">
    <citation type="submission" date="2020-09" db="EMBL/GenBank/DDBJ databases">
        <authorList>
            <person name="Sun Q."/>
            <person name="Zhou Y."/>
        </authorList>
    </citation>
    <scope>NUCLEOTIDE SEQUENCE</scope>
    <source>
        <strain evidence="2">CGMCC 1.3617</strain>
    </source>
</reference>
<name>A0A917KBS3_9PROT</name>
<evidence type="ECO:0000256" key="1">
    <source>
        <dbReference type="SAM" id="MobiDB-lite"/>
    </source>
</evidence>